<reference evidence="2 3" key="1">
    <citation type="journal article" date="2019" name="Int. J. Syst. Evol. Microbiol.">
        <title>The Global Catalogue of Microorganisms (GCM) 10K type strain sequencing project: providing services to taxonomists for standard genome sequencing and annotation.</title>
        <authorList>
            <consortium name="The Broad Institute Genomics Platform"/>
            <consortium name="The Broad Institute Genome Sequencing Center for Infectious Disease"/>
            <person name="Wu L."/>
            <person name="Ma J."/>
        </authorList>
    </citation>
    <scope>NUCLEOTIDE SEQUENCE [LARGE SCALE GENOMIC DNA]</scope>
    <source>
        <strain evidence="2 3">JCM 19585</strain>
    </source>
</reference>
<comment type="caution">
    <text evidence="2">The sequence shown here is derived from an EMBL/GenBank/DDBJ whole genome shotgun (WGS) entry which is preliminary data.</text>
</comment>
<dbReference type="RefSeq" id="WP_188881091.1">
    <property type="nucleotide sequence ID" value="NZ_BMPF01000002.1"/>
</dbReference>
<protein>
    <submittedName>
        <fullName evidence="2">Alpha/beta hydrolase</fullName>
    </submittedName>
</protein>
<evidence type="ECO:0000259" key="1">
    <source>
        <dbReference type="Pfam" id="PF12697"/>
    </source>
</evidence>
<dbReference type="AlphaFoldDB" id="A0A830F8T9"/>
<proteinExistence type="predicted"/>
<dbReference type="Proteomes" id="UP000628840">
    <property type="component" value="Unassembled WGS sequence"/>
</dbReference>
<sequence length="303" mass="32005">MSLRKTVAGLIGAGGATVAADGLLSALAGPLGPALPGRQETVRWRGFDVAYAEVGDPDDPDVLLLHGVHAAASSREFRGVWEALAEEYHVVAPDLPGFGRSDRPQVTYTAALYEAFVAAAIERLDDPAVIASSLTGSYAAIAAGDADVSRLLLVCPTADTAARREWLCDLFRAPVVGQAAFDCLVSKPSLRYFDAREAYAGPVPDGVVDYQWTSAHQRNARFAPASFVGGLLDPAVDLGAELGARDVPVTLVWGREATTTPLSRGRELAAAADARLVVLDDAKLLPHDDHPERFREAVAADLP</sequence>
<organism evidence="2 3">
    <name type="scientific">Halarchaeum grantii</name>
    <dbReference type="NCBI Taxonomy" id="1193105"/>
    <lineage>
        <taxon>Archaea</taxon>
        <taxon>Methanobacteriati</taxon>
        <taxon>Methanobacteriota</taxon>
        <taxon>Stenosarchaea group</taxon>
        <taxon>Halobacteria</taxon>
        <taxon>Halobacteriales</taxon>
        <taxon>Halobacteriaceae</taxon>
    </lineage>
</organism>
<dbReference type="PANTHER" id="PTHR46438">
    <property type="entry name" value="ALPHA/BETA-HYDROLASES SUPERFAMILY PROTEIN"/>
    <property type="match status" value="1"/>
</dbReference>
<dbReference type="Pfam" id="PF12697">
    <property type="entry name" value="Abhydrolase_6"/>
    <property type="match status" value="1"/>
</dbReference>
<name>A0A830F8T9_9EURY</name>
<dbReference type="SUPFAM" id="SSF53474">
    <property type="entry name" value="alpha/beta-Hydrolases"/>
    <property type="match status" value="1"/>
</dbReference>
<dbReference type="Gene3D" id="3.40.50.1820">
    <property type="entry name" value="alpha/beta hydrolase"/>
    <property type="match status" value="1"/>
</dbReference>
<keyword evidence="3" id="KW-1185">Reference proteome</keyword>
<accession>A0A830F8T9</accession>
<gene>
    <name evidence="2" type="ORF">GCM10009037_13430</name>
</gene>
<dbReference type="GO" id="GO:0016787">
    <property type="term" value="F:hydrolase activity"/>
    <property type="evidence" value="ECO:0007669"/>
    <property type="project" value="UniProtKB-KW"/>
</dbReference>
<dbReference type="PANTHER" id="PTHR46438:SF2">
    <property type="entry name" value="ALPHA_BETA-HYDROLASES SUPERFAMILY PROTEIN"/>
    <property type="match status" value="1"/>
</dbReference>
<evidence type="ECO:0000313" key="2">
    <source>
        <dbReference type="EMBL" id="GGL30980.1"/>
    </source>
</evidence>
<evidence type="ECO:0000313" key="3">
    <source>
        <dbReference type="Proteomes" id="UP000628840"/>
    </source>
</evidence>
<feature type="domain" description="AB hydrolase-1" evidence="1">
    <location>
        <begin position="62"/>
        <end position="297"/>
    </location>
</feature>
<dbReference type="InterPro" id="IPR000073">
    <property type="entry name" value="AB_hydrolase_1"/>
</dbReference>
<dbReference type="InterPro" id="IPR029058">
    <property type="entry name" value="AB_hydrolase_fold"/>
</dbReference>
<dbReference type="PRINTS" id="PR00111">
    <property type="entry name" value="ABHYDROLASE"/>
</dbReference>
<dbReference type="OrthoDB" id="194600at2157"/>
<keyword evidence="2" id="KW-0378">Hydrolase</keyword>
<dbReference type="EMBL" id="BMPF01000002">
    <property type="protein sequence ID" value="GGL30980.1"/>
    <property type="molecule type" value="Genomic_DNA"/>
</dbReference>